<dbReference type="EMBL" id="JBGFUD010000006">
    <property type="protein sequence ID" value="MFH4973318.1"/>
    <property type="molecule type" value="Genomic_DNA"/>
</dbReference>
<evidence type="ECO:0000256" key="1">
    <source>
        <dbReference type="ARBA" id="ARBA00005232"/>
    </source>
</evidence>
<sequence length="645" mass="73873">MLRTLTNVNRSNLKCAVVALVRFDSTSVRGRRLTELSHSRTFYSSKEQFEVQKFPLPTLHHTVNRFNRQARSLQSDTEYDETLKISNDFHHDEQVAELQKLLELRAEKMTNWLTPWWLNYEYLDKRTPLPLNSSSGILFPKWNYSGIAGQVETAAKLINAAIQSYQNIIGKKMPKDRMGGFFLDMEPYDFIFGTTRVPSVDRDALKYGKDVQPLPKHIVVIRNNHLFRLPVFDSFGTPLSVNQISQLITEQVIPNSDTINDHPIGVITSAPRDQWAKVYDRLKKSNGGALQIIEDCLFVICLDNHSKSKSDCSTEDTQTMQCLHGGGCENNSCNRWFDKTLQFIIGPDGYCGVIHEQTPVDGPPVVNVLDNVWDRMKQDQFSPDSAGGEVDKVEEIDFELSDDDLREIEAAKENINAIAANTDVKNFTFTDFGKSFIKRFSMSPDSFIQIALSLTYYRIHHEIAPSNERGSLRWFKGGRTEVCRLPNPESAMFLKEYSDPETEHTQFQIAYTMYMAAMWHKHYVTKVQGGKGFDRHLLGLQLTAKEHNVKLHELYSCKAYKQMNDFGLYASQVRTRNEIMMYYGPARPEAYGICYNPRMDSIAFGVVTNNSCPITDATRFTDVLRTTLMDMKGLMEKHLPKHNDH</sequence>
<keyword evidence="2" id="KW-0808">Transferase</keyword>
<name>A0ABD6E9E0_9BILA</name>
<dbReference type="InterPro" id="IPR042231">
    <property type="entry name" value="Cho/carn_acyl_trans_2"/>
</dbReference>
<feature type="domain" description="Choline/carnitine acyltransferase" evidence="4">
    <location>
        <begin position="55"/>
        <end position="625"/>
    </location>
</feature>
<dbReference type="PANTHER" id="PTHR22589">
    <property type="entry name" value="CARNITINE O-ACYLTRANSFERASE"/>
    <property type="match status" value="1"/>
</dbReference>
<dbReference type="InterPro" id="IPR000542">
    <property type="entry name" value="Carn_acyl_trans"/>
</dbReference>
<dbReference type="InterPro" id="IPR039551">
    <property type="entry name" value="Cho/carn_acyl_trans"/>
</dbReference>
<evidence type="ECO:0000313" key="6">
    <source>
        <dbReference type="Proteomes" id="UP001608902"/>
    </source>
</evidence>
<dbReference type="Proteomes" id="UP001608902">
    <property type="component" value="Unassembled WGS sequence"/>
</dbReference>
<evidence type="ECO:0000313" key="5">
    <source>
        <dbReference type="EMBL" id="MFH4973318.1"/>
    </source>
</evidence>
<dbReference type="Gene3D" id="3.30.559.70">
    <property type="entry name" value="Choline/Carnitine o-acyltransferase, domain 2"/>
    <property type="match status" value="1"/>
</dbReference>
<evidence type="ECO:0000256" key="3">
    <source>
        <dbReference type="ARBA" id="ARBA00023315"/>
    </source>
</evidence>
<dbReference type="Pfam" id="PF00755">
    <property type="entry name" value="Carn_acyltransf"/>
    <property type="match status" value="1"/>
</dbReference>
<keyword evidence="3" id="KW-0012">Acyltransferase</keyword>
<gene>
    <name evidence="5" type="ORF">AB6A40_000027</name>
</gene>
<comment type="caution">
    <text evidence="5">The sequence shown here is derived from an EMBL/GenBank/DDBJ whole genome shotgun (WGS) entry which is preliminary data.</text>
</comment>
<protein>
    <recommendedName>
        <fullName evidence="4">Choline/carnitine acyltransferase domain-containing protein</fullName>
    </recommendedName>
</protein>
<comment type="similarity">
    <text evidence="1">Belongs to the carnitine/choline acetyltransferase family.</text>
</comment>
<evidence type="ECO:0000256" key="2">
    <source>
        <dbReference type="ARBA" id="ARBA00022679"/>
    </source>
</evidence>
<accession>A0ABD6E9E0</accession>
<proteinExistence type="inferred from homology"/>
<keyword evidence="6" id="KW-1185">Reference proteome</keyword>
<reference evidence="5 6" key="1">
    <citation type="submission" date="2024-08" db="EMBL/GenBank/DDBJ databases">
        <title>Gnathostoma spinigerum genome.</title>
        <authorList>
            <person name="Gonzalez-Bertolin B."/>
            <person name="Monzon S."/>
            <person name="Zaballos A."/>
            <person name="Jimenez P."/>
            <person name="Dekumyoy P."/>
            <person name="Varona S."/>
            <person name="Cuesta I."/>
            <person name="Sumanam S."/>
            <person name="Adisakwattana P."/>
            <person name="Gasser R.B."/>
            <person name="Hernandez-Gonzalez A."/>
            <person name="Young N.D."/>
            <person name="Perteguer M.J."/>
        </authorList>
    </citation>
    <scope>NUCLEOTIDE SEQUENCE [LARGE SCALE GENOMIC DNA]</scope>
    <source>
        <strain evidence="5">AL3</strain>
        <tissue evidence="5">Liver</tissue>
    </source>
</reference>
<organism evidence="5 6">
    <name type="scientific">Gnathostoma spinigerum</name>
    <dbReference type="NCBI Taxonomy" id="75299"/>
    <lineage>
        <taxon>Eukaryota</taxon>
        <taxon>Metazoa</taxon>
        <taxon>Ecdysozoa</taxon>
        <taxon>Nematoda</taxon>
        <taxon>Chromadorea</taxon>
        <taxon>Rhabditida</taxon>
        <taxon>Spirurina</taxon>
        <taxon>Gnathostomatomorpha</taxon>
        <taxon>Gnathostomatoidea</taxon>
        <taxon>Gnathostomatidae</taxon>
        <taxon>Gnathostoma</taxon>
    </lineage>
</organism>
<dbReference type="Gene3D" id="3.30.559.10">
    <property type="entry name" value="Chloramphenicol acetyltransferase-like domain"/>
    <property type="match status" value="1"/>
</dbReference>
<dbReference type="GO" id="GO:0016746">
    <property type="term" value="F:acyltransferase activity"/>
    <property type="evidence" value="ECO:0007669"/>
    <property type="project" value="UniProtKB-KW"/>
</dbReference>
<dbReference type="SUPFAM" id="SSF52777">
    <property type="entry name" value="CoA-dependent acyltransferases"/>
    <property type="match status" value="2"/>
</dbReference>
<evidence type="ECO:0000259" key="4">
    <source>
        <dbReference type="Pfam" id="PF00755"/>
    </source>
</evidence>
<dbReference type="AlphaFoldDB" id="A0ABD6E9E0"/>
<dbReference type="PANTHER" id="PTHR22589:SF103">
    <property type="entry name" value="CARNITINE O-ACETYL-TRANSFERASE, ISOFORM A-RELATED"/>
    <property type="match status" value="1"/>
</dbReference>
<dbReference type="InterPro" id="IPR023213">
    <property type="entry name" value="CAT-like_dom_sf"/>
</dbReference>